<evidence type="ECO:0008006" key="4">
    <source>
        <dbReference type="Google" id="ProtNLM"/>
    </source>
</evidence>
<protein>
    <recommendedName>
        <fullName evidence="4">P pilus assembly protein, chaperone PapD</fullName>
    </recommendedName>
</protein>
<keyword evidence="3" id="KW-1185">Reference proteome</keyword>
<organism evidence="2 3">
    <name type="scientific">Solitalea koreensis</name>
    <dbReference type="NCBI Taxonomy" id="543615"/>
    <lineage>
        <taxon>Bacteria</taxon>
        <taxon>Pseudomonadati</taxon>
        <taxon>Bacteroidota</taxon>
        <taxon>Sphingobacteriia</taxon>
        <taxon>Sphingobacteriales</taxon>
        <taxon>Sphingobacteriaceae</taxon>
        <taxon>Solitalea</taxon>
    </lineage>
</organism>
<dbReference type="AlphaFoldDB" id="A0A521C385"/>
<keyword evidence="1" id="KW-0732">Signal</keyword>
<dbReference type="EMBL" id="FXSZ01000003">
    <property type="protein sequence ID" value="SMO53947.1"/>
    <property type="molecule type" value="Genomic_DNA"/>
</dbReference>
<sequence>MKKLFALSLLLFCLTSVYAQEGFTAYPMKVNFNVAPGQSKTETIYITNTGVNPAAVNFSFADWKRDVNGSIVYFNSGTLPNSCASWIRVLADDMVTIQPGEKKAINIQLLAPANMDSTNRVSNAMLFITQVDGAKRKNEKGIGVVVKLRMGIHVYNSVPGLKKKEIEIIDFRDTIAKNNDNTVSRVLKLAIKNTGEMLTDGVIKFELTNKATGKKTKLPELNIYTLPGAYQEIKIEVPPNLVSGNYAAIATIDYGSDEDLSIGELEFDVKKK</sequence>
<proteinExistence type="predicted"/>
<feature type="chain" id="PRO_5021956862" description="P pilus assembly protein, chaperone PapD" evidence="1">
    <location>
        <begin position="20"/>
        <end position="272"/>
    </location>
</feature>
<feature type="signal peptide" evidence="1">
    <location>
        <begin position="1"/>
        <end position="19"/>
    </location>
</feature>
<dbReference type="Proteomes" id="UP000315971">
    <property type="component" value="Unassembled WGS sequence"/>
</dbReference>
<name>A0A521C385_9SPHI</name>
<gene>
    <name evidence="2" type="ORF">SAMN06265350_103182</name>
</gene>
<accession>A0A521C385</accession>
<evidence type="ECO:0000313" key="3">
    <source>
        <dbReference type="Proteomes" id="UP000315971"/>
    </source>
</evidence>
<dbReference type="RefSeq" id="WP_142602507.1">
    <property type="nucleotide sequence ID" value="NZ_FXSZ01000003.1"/>
</dbReference>
<dbReference type="OrthoDB" id="700613at2"/>
<reference evidence="2 3" key="1">
    <citation type="submission" date="2017-05" db="EMBL/GenBank/DDBJ databases">
        <authorList>
            <person name="Varghese N."/>
            <person name="Submissions S."/>
        </authorList>
    </citation>
    <scope>NUCLEOTIDE SEQUENCE [LARGE SCALE GENOMIC DNA]</scope>
    <source>
        <strain evidence="2 3">DSM 21342</strain>
    </source>
</reference>
<evidence type="ECO:0000256" key="1">
    <source>
        <dbReference type="SAM" id="SignalP"/>
    </source>
</evidence>
<evidence type="ECO:0000313" key="2">
    <source>
        <dbReference type="EMBL" id="SMO53947.1"/>
    </source>
</evidence>